<reference evidence="1 2" key="1">
    <citation type="journal article" date="2015" name="Genome Announc.">
        <title>Expanding the biotechnology potential of lactobacilli through comparative genomics of 213 strains and associated genera.</title>
        <authorList>
            <person name="Sun Z."/>
            <person name="Harris H.M."/>
            <person name="McCann A."/>
            <person name="Guo C."/>
            <person name="Argimon S."/>
            <person name="Zhang W."/>
            <person name="Yang X."/>
            <person name="Jeffery I.B."/>
            <person name="Cooney J.C."/>
            <person name="Kagawa T.F."/>
            <person name="Liu W."/>
            <person name="Song Y."/>
            <person name="Salvetti E."/>
            <person name="Wrobel A."/>
            <person name="Rasinkangas P."/>
            <person name="Parkhill J."/>
            <person name="Rea M.C."/>
            <person name="O'Sullivan O."/>
            <person name="Ritari J."/>
            <person name="Douillard F.P."/>
            <person name="Paul Ross R."/>
            <person name="Yang R."/>
            <person name="Briner A.E."/>
            <person name="Felis G.E."/>
            <person name="de Vos W.M."/>
            <person name="Barrangou R."/>
            <person name="Klaenhammer T.R."/>
            <person name="Caufield P.W."/>
            <person name="Cui Y."/>
            <person name="Zhang H."/>
            <person name="O'Toole P.W."/>
        </authorList>
    </citation>
    <scope>NUCLEOTIDE SEQUENCE [LARGE SCALE GENOMIC DNA]</scope>
    <source>
        <strain evidence="1 2">DSM 19910</strain>
    </source>
</reference>
<proteinExistence type="predicted"/>
<organism evidence="1 2">
    <name type="scientific">Liquorilactobacillus capillatus DSM 19910</name>
    <dbReference type="NCBI Taxonomy" id="1423731"/>
    <lineage>
        <taxon>Bacteria</taxon>
        <taxon>Bacillati</taxon>
        <taxon>Bacillota</taxon>
        <taxon>Bacilli</taxon>
        <taxon>Lactobacillales</taxon>
        <taxon>Lactobacillaceae</taxon>
        <taxon>Liquorilactobacillus</taxon>
    </lineage>
</organism>
<comment type="caution">
    <text evidence="1">The sequence shown here is derived from an EMBL/GenBank/DDBJ whole genome shotgun (WGS) entry which is preliminary data.</text>
</comment>
<evidence type="ECO:0000313" key="1">
    <source>
        <dbReference type="EMBL" id="KRL00518.1"/>
    </source>
</evidence>
<dbReference type="Proteomes" id="UP000051621">
    <property type="component" value="Unassembled WGS sequence"/>
</dbReference>
<dbReference type="RefSeq" id="WP_157054783.1">
    <property type="nucleotide sequence ID" value="NZ_AZEF01000042.1"/>
</dbReference>
<gene>
    <name evidence="1" type="ORF">FC81_GL002050</name>
</gene>
<name>A0A0R1LXU1_9LACO</name>
<keyword evidence="2" id="KW-1185">Reference proteome</keyword>
<dbReference type="PATRIC" id="fig|1423731.3.peg.2106"/>
<protein>
    <submittedName>
        <fullName evidence="1">Uncharacterized protein</fullName>
    </submittedName>
</protein>
<dbReference type="AlphaFoldDB" id="A0A0R1LXU1"/>
<sequence length="56" mass="6116">MIILRLTKDRSITDIAEALNVSPVAVNRVLDSLAIQTKTALLTLPTLTSFVPLVIR</sequence>
<accession>A0A0R1LXU1</accession>
<dbReference type="EMBL" id="AZEF01000042">
    <property type="protein sequence ID" value="KRL00518.1"/>
    <property type="molecule type" value="Genomic_DNA"/>
</dbReference>
<evidence type="ECO:0000313" key="2">
    <source>
        <dbReference type="Proteomes" id="UP000051621"/>
    </source>
</evidence>